<dbReference type="GO" id="GO:0008273">
    <property type="term" value="F:calcium, potassium:sodium antiporter activity"/>
    <property type="evidence" value="ECO:0007669"/>
    <property type="project" value="TreeGrafter"/>
</dbReference>
<evidence type="ECO:0000259" key="6">
    <source>
        <dbReference type="Pfam" id="PF01699"/>
    </source>
</evidence>
<dbReference type="Gene3D" id="1.20.1420.30">
    <property type="entry name" value="NCX, central ion-binding region"/>
    <property type="match status" value="1"/>
</dbReference>
<feature type="transmembrane region" description="Helical" evidence="5">
    <location>
        <begin position="208"/>
        <end position="229"/>
    </location>
</feature>
<evidence type="ECO:0000313" key="7">
    <source>
        <dbReference type="EMBL" id="PIR46008.1"/>
    </source>
</evidence>
<keyword evidence="4 5" id="KW-0472">Membrane</keyword>
<dbReference type="GO" id="GO:0006874">
    <property type="term" value="P:intracellular calcium ion homeostasis"/>
    <property type="evidence" value="ECO:0007669"/>
    <property type="project" value="TreeGrafter"/>
</dbReference>
<keyword evidence="2 5" id="KW-0812">Transmembrane</keyword>
<feature type="transmembrane region" description="Helical" evidence="5">
    <location>
        <begin position="127"/>
        <end position="145"/>
    </location>
</feature>
<reference evidence="7 8" key="1">
    <citation type="submission" date="2017-09" db="EMBL/GenBank/DDBJ databases">
        <title>Depth-based differentiation of microbial function through sediment-hosted aquifers and enrichment of novel symbionts in the deep terrestrial subsurface.</title>
        <authorList>
            <person name="Probst A.J."/>
            <person name="Ladd B."/>
            <person name="Jarett J.K."/>
            <person name="Geller-Mcgrath D.E."/>
            <person name="Sieber C.M."/>
            <person name="Emerson J.B."/>
            <person name="Anantharaman K."/>
            <person name="Thomas B.C."/>
            <person name="Malmstrom R."/>
            <person name="Stieglmeier M."/>
            <person name="Klingl A."/>
            <person name="Woyke T."/>
            <person name="Ryan C.M."/>
            <person name="Banfield J.F."/>
        </authorList>
    </citation>
    <scope>NUCLEOTIDE SEQUENCE [LARGE SCALE GENOMIC DNA]</scope>
    <source>
        <strain evidence="7">CG10_big_fil_rev_8_21_14_0_10_49_38</strain>
    </source>
</reference>
<evidence type="ECO:0000256" key="4">
    <source>
        <dbReference type="ARBA" id="ARBA00023136"/>
    </source>
</evidence>
<name>A0A2H0RHN5_9BACT</name>
<proteinExistence type="predicted"/>
<protein>
    <recommendedName>
        <fullName evidence="6">Sodium/calcium exchanger membrane region domain-containing protein</fullName>
    </recommendedName>
</protein>
<dbReference type="Pfam" id="PF01699">
    <property type="entry name" value="Na_Ca_ex"/>
    <property type="match status" value="2"/>
</dbReference>
<comment type="caution">
    <text evidence="7">The sequence shown here is derived from an EMBL/GenBank/DDBJ whole genome shotgun (WGS) entry which is preliminary data.</text>
</comment>
<feature type="transmembrane region" description="Helical" evidence="5">
    <location>
        <begin position="241"/>
        <end position="264"/>
    </location>
</feature>
<gene>
    <name evidence="7" type="ORF">COV08_01905</name>
</gene>
<evidence type="ECO:0000256" key="2">
    <source>
        <dbReference type="ARBA" id="ARBA00022692"/>
    </source>
</evidence>
<evidence type="ECO:0000256" key="1">
    <source>
        <dbReference type="ARBA" id="ARBA00004141"/>
    </source>
</evidence>
<dbReference type="Proteomes" id="UP000230431">
    <property type="component" value="Unassembled WGS sequence"/>
</dbReference>
<dbReference type="AlphaFoldDB" id="A0A2H0RHN5"/>
<evidence type="ECO:0000256" key="3">
    <source>
        <dbReference type="ARBA" id="ARBA00022989"/>
    </source>
</evidence>
<dbReference type="InterPro" id="IPR004837">
    <property type="entry name" value="NaCa_Exmemb"/>
</dbReference>
<feature type="transmembrane region" description="Helical" evidence="5">
    <location>
        <begin position="306"/>
        <end position="323"/>
    </location>
</feature>
<dbReference type="PANTHER" id="PTHR10846">
    <property type="entry name" value="SODIUM/POTASSIUM/CALCIUM EXCHANGER"/>
    <property type="match status" value="1"/>
</dbReference>
<evidence type="ECO:0000313" key="8">
    <source>
        <dbReference type="Proteomes" id="UP000230431"/>
    </source>
</evidence>
<dbReference type="GO" id="GO:0005886">
    <property type="term" value="C:plasma membrane"/>
    <property type="evidence" value="ECO:0007669"/>
    <property type="project" value="TreeGrafter"/>
</dbReference>
<dbReference type="EMBL" id="PCYK01000014">
    <property type="protein sequence ID" value="PIR46008.1"/>
    <property type="molecule type" value="Genomic_DNA"/>
</dbReference>
<dbReference type="InterPro" id="IPR004481">
    <property type="entry name" value="K/Na/Ca-exchanger"/>
</dbReference>
<feature type="transmembrane region" description="Helical" evidence="5">
    <location>
        <begin position="38"/>
        <end position="58"/>
    </location>
</feature>
<comment type="subcellular location">
    <subcellularLocation>
        <location evidence="1">Membrane</location>
        <topology evidence="1">Multi-pass membrane protein</topology>
    </subcellularLocation>
</comment>
<feature type="domain" description="Sodium/calcium exchanger membrane region" evidence="6">
    <location>
        <begin position="178"/>
        <end position="318"/>
    </location>
</feature>
<feature type="transmembrane region" description="Helical" evidence="5">
    <location>
        <begin position="6"/>
        <end position="26"/>
    </location>
</feature>
<dbReference type="InterPro" id="IPR044880">
    <property type="entry name" value="NCX_ion-bd_dom_sf"/>
</dbReference>
<evidence type="ECO:0000256" key="5">
    <source>
        <dbReference type="SAM" id="Phobius"/>
    </source>
</evidence>
<keyword evidence="3 5" id="KW-1133">Transmembrane helix</keyword>
<organism evidence="7 8">
    <name type="scientific">Candidatus Vogelbacteria bacterium CG10_big_fil_rev_8_21_14_0_10_49_38</name>
    <dbReference type="NCBI Taxonomy" id="1975043"/>
    <lineage>
        <taxon>Bacteria</taxon>
        <taxon>Candidatus Vogeliibacteriota</taxon>
    </lineage>
</organism>
<accession>A0A2H0RHN5</accession>
<sequence>MIFYIFLFLLSGLLLMVAGNWLVKALSRIAEFLGWKEFTVAFFLMSLATAAPELLVGVSSALKGIPELSLGNIIGQNIIHFAVAIPICVFFLGGFSVAAKTTRVTAYFSGLMALFPLVLIVDGTLGRLDGLALIATFLIYAFWLTGRRRRFSRRYDHPREVIAGKPLGEKLKLFFQDFGLFGVGATILILASQGIVVSAMYFAESWHIPLIVIGTLIVGLGTAIPEIYFSALAAKKGEGELAAGNLLGSTAVSTSLVLGLVALVSPIENIALPAYVFSRLFLFLAVSLFIFFMSTGRKITLKEGQWLFLVYIAFVITEIMIGLK</sequence>
<feature type="transmembrane region" description="Helical" evidence="5">
    <location>
        <begin position="104"/>
        <end position="121"/>
    </location>
</feature>
<feature type="transmembrane region" description="Helical" evidence="5">
    <location>
        <begin position="78"/>
        <end position="97"/>
    </location>
</feature>
<feature type="domain" description="Sodium/calcium exchanger membrane region" evidence="6">
    <location>
        <begin position="4"/>
        <end position="145"/>
    </location>
</feature>
<dbReference type="PANTHER" id="PTHR10846:SF8">
    <property type="entry name" value="INNER MEMBRANE PROTEIN YRBG"/>
    <property type="match status" value="1"/>
</dbReference>
<feature type="transmembrane region" description="Helical" evidence="5">
    <location>
        <begin position="270"/>
        <end position="294"/>
    </location>
</feature>
<dbReference type="GO" id="GO:0005262">
    <property type="term" value="F:calcium channel activity"/>
    <property type="evidence" value="ECO:0007669"/>
    <property type="project" value="TreeGrafter"/>
</dbReference>
<feature type="transmembrane region" description="Helical" evidence="5">
    <location>
        <begin position="178"/>
        <end position="202"/>
    </location>
</feature>